<protein>
    <submittedName>
        <fullName evidence="1">Uncharacterized protein</fullName>
    </submittedName>
</protein>
<accession>A0ACD3R6C9</accession>
<gene>
    <name evidence="1" type="ORF">E3U43_021573</name>
</gene>
<sequence>MSADGMNDLRARRLLQQIDAQVLLVYCSHEEAQYLFTMAAEVGLLGPGYIWIIPSLAVGNPDIPPPDSFPVGVISIITDRWRMSLRKRVRDGVAIVVKGVQSFRKQRGFVPEGHSDCHNPVKSLATNDTLFSNGYLVNPAMIIITLDRERQWDKVGNYEMGILQMRYPVWPRYGSYLEPVSDYRHLTVATLEERPFVIVEAVDPVTGTCVSNTVPCRRQSNKTEAIVGHTEPYTKLCCKGFCIDILKKLSRTIKFSY</sequence>
<organism evidence="1 2">
    <name type="scientific">Larimichthys crocea</name>
    <name type="common">Large yellow croaker</name>
    <name type="synonym">Pseudosciaena crocea</name>
    <dbReference type="NCBI Taxonomy" id="215358"/>
    <lineage>
        <taxon>Eukaryota</taxon>
        <taxon>Metazoa</taxon>
        <taxon>Chordata</taxon>
        <taxon>Craniata</taxon>
        <taxon>Vertebrata</taxon>
        <taxon>Euteleostomi</taxon>
        <taxon>Actinopterygii</taxon>
        <taxon>Neopterygii</taxon>
        <taxon>Teleostei</taxon>
        <taxon>Neoteleostei</taxon>
        <taxon>Acanthomorphata</taxon>
        <taxon>Eupercaria</taxon>
        <taxon>Sciaenidae</taxon>
        <taxon>Larimichthys</taxon>
    </lineage>
</organism>
<keyword evidence="2" id="KW-1185">Reference proteome</keyword>
<dbReference type="Proteomes" id="UP000793456">
    <property type="component" value="Chromosome IX"/>
</dbReference>
<reference evidence="1" key="1">
    <citation type="submission" date="2018-11" db="EMBL/GenBank/DDBJ databases">
        <title>The sequence and de novo assembly of Larimichthys crocea genome using PacBio and Hi-C technologies.</title>
        <authorList>
            <person name="Xu P."/>
            <person name="Chen B."/>
            <person name="Zhou Z."/>
            <person name="Ke Q."/>
            <person name="Wu Y."/>
            <person name="Bai H."/>
            <person name="Pu F."/>
        </authorList>
    </citation>
    <scope>NUCLEOTIDE SEQUENCE</scope>
    <source>
        <tissue evidence="1">Muscle</tissue>
    </source>
</reference>
<evidence type="ECO:0000313" key="1">
    <source>
        <dbReference type="EMBL" id="TMS15111.1"/>
    </source>
</evidence>
<proteinExistence type="predicted"/>
<dbReference type="EMBL" id="CM011682">
    <property type="protein sequence ID" value="TMS15111.1"/>
    <property type="molecule type" value="Genomic_DNA"/>
</dbReference>
<name>A0ACD3R6C9_LARCR</name>
<evidence type="ECO:0000313" key="2">
    <source>
        <dbReference type="Proteomes" id="UP000793456"/>
    </source>
</evidence>
<comment type="caution">
    <text evidence="1">The sequence shown here is derived from an EMBL/GenBank/DDBJ whole genome shotgun (WGS) entry which is preliminary data.</text>
</comment>